<feature type="transmembrane region" description="Helical" evidence="8">
    <location>
        <begin position="269"/>
        <end position="294"/>
    </location>
</feature>
<comment type="subcellular location">
    <subcellularLocation>
        <location evidence="1">Cell membrane</location>
        <topology evidence="1">Multi-pass membrane protein</topology>
    </subcellularLocation>
</comment>
<organism evidence="9 10">
    <name type="scientific">Lysobacter korlensis</name>
    <dbReference type="NCBI Taxonomy" id="553636"/>
    <lineage>
        <taxon>Bacteria</taxon>
        <taxon>Pseudomonadati</taxon>
        <taxon>Pseudomonadota</taxon>
        <taxon>Gammaproteobacteria</taxon>
        <taxon>Lysobacterales</taxon>
        <taxon>Lysobacteraceae</taxon>
        <taxon>Lysobacter</taxon>
    </lineage>
</organism>
<protein>
    <submittedName>
        <fullName evidence="9">AI-2E family transporter</fullName>
    </submittedName>
</protein>
<keyword evidence="3" id="KW-0813">Transport</keyword>
<comment type="similarity">
    <text evidence="2">Belongs to the autoinducer-2 exporter (AI-2E) (TC 2.A.86) family.</text>
</comment>
<evidence type="ECO:0000256" key="7">
    <source>
        <dbReference type="ARBA" id="ARBA00023136"/>
    </source>
</evidence>
<evidence type="ECO:0000256" key="3">
    <source>
        <dbReference type="ARBA" id="ARBA00022448"/>
    </source>
</evidence>
<feature type="transmembrane region" description="Helical" evidence="8">
    <location>
        <begin position="157"/>
        <end position="182"/>
    </location>
</feature>
<dbReference type="EMBL" id="JBHLTG010000002">
    <property type="protein sequence ID" value="MFC0678430.1"/>
    <property type="molecule type" value="Genomic_DNA"/>
</dbReference>
<dbReference type="Pfam" id="PF01594">
    <property type="entry name" value="AI-2E_transport"/>
    <property type="match status" value="1"/>
</dbReference>
<dbReference type="PANTHER" id="PTHR21716:SF53">
    <property type="entry name" value="PERMEASE PERM-RELATED"/>
    <property type="match status" value="1"/>
</dbReference>
<keyword evidence="5 8" id="KW-0812">Transmembrane</keyword>
<proteinExistence type="inferred from homology"/>
<dbReference type="RefSeq" id="WP_386668277.1">
    <property type="nucleotide sequence ID" value="NZ_JBHLTG010000002.1"/>
</dbReference>
<evidence type="ECO:0000256" key="6">
    <source>
        <dbReference type="ARBA" id="ARBA00022989"/>
    </source>
</evidence>
<dbReference type="Proteomes" id="UP001589896">
    <property type="component" value="Unassembled WGS sequence"/>
</dbReference>
<dbReference type="PANTHER" id="PTHR21716">
    <property type="entry name" value="TRANSMEMBRANE PROTEIN"/>
    <property type="match status" value="1"/>
</dbReference>
<keyword evidence="10" id="KW-1185">Reference proteome</keyword>
<feature type="transmembrane region" description="Helical" evidence="8">
    <location>
        <begin position="79"/>
        <end position="103"/>
    </location>
</feature>
<reference evidence="9 10" key="1">
    <citation type="submission" date="2024-09" db="EMBL/GenBank/DDBJ databases">
        <authorList>
            <person name="Sun Q."/>
            <person name="Mori K."/>
        </authorList>
    </citation>
    <scope>NUCLEOTIDE SEQUENCE [LARGE SCALE GENOMIC DNA]</scope>
    <source>
        <strain evidence="9 10">KCTC 23076</strain>
    </source>
</reference>
<feature type="transmembrane region" description="Helical" evidence="8">
    <location>
        <begin position="314"/>
        <end position="347"/>
    </location>
</feature>
<evidence type="ECO:0000256" key="8">
    <source>
        <dbReference type="SAM" id="Phobius"/>
    </source>
</evidence>
<accession>A0ABV6RN77</accession>
<evidence type="ECO:0000313" key="10">
    <source>
        <dbReference type="Proteomes" id="UP001589896"/>
    </source>
</evidence>
<evidence type="ECO:0000256" key="2">
    <source>
        <dbReference type="ARBA" id="ARBA00009773"/>
    </source>
</evidence>
<comment type="caution">
    <text evidence="9">The sequence shown here is derived from an EMBL/GenBank/DDBJ whole genome shotgun (WGS) entry which is preliminary data.</text>
</comment>
<feature type="transmembrane region" description="Helical" evidence="8">
    <location>
        <begin position="212"/>
        <end position="238"/>
    </location>
</feature>
<evidence type="ECO:0000256" key="5">
    <source>
        <dbReference type="ARBA" id="ARBA00022692"/>
    </source>
</evidence>
<name>A0ABV6RN77_9GAMM</name>
<evidence type="ECO:0000313" key="9">
    <source>
        <dbReference type="EMBL" id="MFC0678430.1"/>
    </source>
</evidence>
<evidence type="ECO:0000256" key="4">
    <source>
        <dbReference type="ARBA" id="ARBA00022475"/>
    </source>
</evidence>
<evidence type="ECO:0000256" key="1">
    <source>
        <dbReference type="ARBA" id="ARBA00004651"/>
    </source>
</evidence>
<gene>
    <name evidence="9" type="ORF">ACFFGH_11335</name>
</gene>
<keyword evidence="7 8" id="KW-0472">Membrane</keyword>
<dbReference type="InterPro" id="IPR002549">
    <property type="entry name" value="AI-2E-like"/>
</dbReference>
<feature type="transmembrane region" description="Helical" evidence="8">
    <location>
        <begin position="244"/>
        <end position="262"/>
    </location>
</feature>
<sequence>MRALDHARPNPSGVFADRLGRLGIRSGLILLVVLLAAAIVWGLVQLKLIVVPLLIALILAAAIGPMVNWMVRRGVPATLATWIAFLGGLLLLGGTGVLLTMAIRAQWDRLVGAFDEGVEELQALLLEGPIPITSEQIAAARESVADFLASSQFGSGALAGVSIAIQAFTGILLVLVILFFLLKDGGRIWEFLLRPLQGERLERGRRIGRTGLAVLGGYARGTALVALVDAVAIGVALAILQVPLAVPLAVVMFLAGFVPVVGPTIGGGVAAIVALVANGPTVALIVAIVVFVIVQLEQNLLRPIVMGQSVNLHPLAIIVALVAGAAVAGIAGAILAVPVVATAWAAVKAWNEPASPPQRRAAADAEIRT</sequence>
<keyword evidence="4" id="KW-1003">Cell membrane</keyword>
<feature type="transmembrane region" description="Helical" evidence="8">
    <location>
        <begin position="22"/>
        <end position="43"/>
    </location>
</feature>
<feature type="transmembrane region" description="Helical" evidence="8">
    <location>
        <begin position="49"/>
        <end position="67"/>
    </location>
</feature>
<keyword evidence="6 8" id="KW-1133">Transmembrane helix</keyword>